<dbReference type="AlphaFoldDB" id="A0A9W9YH00"/>
<gene>
    <name evidence="2" type="ORF">OS493_040619</name>
</gene>
<keyword evidence="3" id="KW-1185">Reference proteome</keyword>
<dbReference type="EMBL" id="MU827739">
    <property type="protein sequence ID" value="KAJ7343083.1"/>
    <property type="molecule type" value="Genomic_DNA"/>
</dbReference>
<accession>A0A9W9YH00</accession>
<organism evidence="2 3">
    <name type="scientific">Desmophyllum pertusum</name>
    <dbReference type="NCBI Taxonomy" id="174260"/>
    <lineage>
        <taxon>Eukaryota</taxon>
        <taxon>Metazoa</taxon>
        <taxon>Cnidaria</taxon>
        <taxon>Anthozoa</taxon>
        <taxon>Hexacorallia</taxon>
        <taxon>Scleractinia</taxon>
        <taxon>Caryophylliina</taxon>
        <taxon>Caryophylliidae</taxon>
        <taxon>Desmophyllum</taxon>
    </lineage>
</organism>
<protein>
    <recommendedName>
        <fullName evidence="1">Olfactomedin-like domain-containing protein</fullName>
    </recommendedName>
</protein>
<evidence type="ECO:0000259" key="1">
    <source>
        <dbReference type="Pfam" id="PF02191"/>
    </source>
</evidence>
<evidence type="ECO:0000313" key="2">
    <source>
        <dbReference type="EMBL" id="KAJ7343083.1"/>
    </source>
</evidence>
<comment type="caution">
    <text evidence="2">The sequence shown here is derived from an EMBL/GenBank/DDBJ whole genome shotgun (WGS) entry which is preliminary data.</text>
</comment>
<feature type="domain" description="Olfactomedin-like" evidence="1">
    <location>
        <begin position="11"/>
        <end position="65"/>
    </location>
</feature>
<dbReference type="Pfam" id="PF02191">
    <property type="entry name" value="OLF"/>
    <property type="match status" value="1"/>
</dbReference>
<dbReference type="OrthoDB" id="8626508at2759"/>
<evidence type="ECO:0000313" key="3">
    <source>
        <dbReference type="Proteomes" id="UP001163046"/>
    </source>
</evidence>
<dbReference type="InterPro" id="IPR003112">
    <property type="entry name" value="Olfac-like_dom"/>
</dbReference>
<name>A0A9W9YH00_9CNID</name>
<proteinExistence type="predicted"/>
<sequence length="117" mass="13445">MAYFFCTEQMSYMGNAFVACGVIYCIDAYNSRSTTIQLCLFEFTQDRNNNGTPKHTVTNHSYTASQLPWWTYTNHRGLLNVSRANNNINLLFRFTEDPAVQEDIVSPNSLCSVFMFN</sequence>
<dbReference type="Proteomes" id="UP001163046">
    <property type="component" value="Unassembled WGS sequence"/>
</dbReference>
<reference evidence="2" key="1">
    <citation type="submission" date="2023-01" db="EMBL/GenBank/DDBJ databases">
        <title>Genome assembly of the deep-sea coral Lophelia pertusa.</title>
        <authorList>
            <person name="Herrera S."/>
            <person name="Cordes E."/>
        </authorList>
    </citation>
    <scope>NUCLEOTIDE SEQUENCE</scope>
    <source>
        <strain evidence="2">USNM1676648</strain>
        <tissue evidence="2">Polyp</tissue>
    </source>
</reference>